<reference key="2">
    <citation type="submission" date="2011-10" db="EMBL/GenBank/DDBJ databases">
        <title>The genome and transcriptome sequence of Clonorchis sinensis provide insights into the carcinogenic liver fluke.</title>
        <authorList>
            <person name="Wang X."/>
            <person name="Huang Y."/>
            <person name="Chen W."/>
            <person name="Liu H."/>
            <person name="Guo L."/>
            <person name="Chen Y."/>
            <person name="Luo F."/>
            <person name="Zhou W."/>
            <person name="Sun J."/>
            <person name="Mao Q."/>
            <person name="Liang P."/>
            <person name="Zhou C."/>
            <person name="Tian Y."/>
            <person name="Men J."/>
            <person name="Lv X."/>
            <person name="Huang L."/>
            <person name="Zhou J."/>
            <person name="Hu Y."/>
            <person name="Li R."/>
            <person name="Zhang F."/>
            <person name="Lei H."/>
            <person name="Li X."/>
            <person name="Hu X."/>
            <person name="Liang C."/>
            <person name="Xu J."/>
            <person name="Wu Z."/>
            <person name="Yu X."/>
        </authorList>
    </citation>
    <scope>NUCLEOTIDE SEQUENCE</scope>
    <source>
        <strain>Henan</strain>
    </source>
</reference>
<reference evidence="3" key="1">
    <citation type="journal article" date="2011" name="Genome Biol.">
        <title>The draft genome of the carcinogenic human liver fluke Clonorchis sinensis.</title>
        <authorList>
            <person name="Wang X."/>
            <person name="Chen W."/>
            <person name="Huang Y."/>
            <person name="Sun J."/>
            <person name="Men J."/>
            <person name="Liu H."/>
            <person name="Luo F."/>
            <person name="Guo L."/>
            <person name="Lv X."/>
            <person name="Deng C."/>
            <person name="Zhou C."/>
            <person name="Fan Y."/>
            <person name="Li X."/>
            <person name="Huang L."/>
            <person name="Hu Y."/>
            <person name="Liang C."/>
            <person name="Hu X."/>
            <person name="Xu J."/>
            <person name="Yu X."/>
        </authorList>
    </citation>
    <scope>NUCLEOTIDE SEQUENCE [LARGE SCALE GENOMIC DNA]</scope>
    <source>
        <strain evidence="3">Henan</strain>
    </source>
</reference>
<evidence type="ECO:0000313" key="4">
    <source>
        <dbReference type="Proteomes" id="UP000008909"/>
    </source>
</evidence>
<gene>
    <name evidence="3" type="ORF">CLF_105357</name>
</gene>
<keyword evidence="4" id="KW-1185">Reference proteome</keyword>
<protein>
    <submittedName>
        <fullName evidence="3">Uncharacterized protein</fullName>
    </submittedName>
</protein>
<proteinExistence type="predicted"/>
<evidence type="ECO:0000313" key="3">
    <source>
        <dbReference type="EMBL" id="GAA54755.1"/>
    </source>
</evidence>
<feature type="transmembrane region" description="Helical" evidence="2">
    <location>
        <begin position="71"/>
        <end position="95"/>
    </location>
</feature>
<organism evidence="3 4">
    <name type="scientific">Clonorchis sinensis</name>
    <name type="common">Chinese liver fluke</name>
    <dbReference type="NCBI Taxonomy" id="79923"/>
    <lineage>
        <taxon>Eukaryota</taxon>
        <taxon>Metazoa</taxon>
        <taxon>Spiralia</taxon>
        <taxon>Lophotrochozoa</taxon>
        <taxon>Platyhelminthes</taxon>
        <taxon>Trematoda</taxon>
        <taxon>Digenea</taxon>
        <taxon>Opisthorchiida</taxon>
        <taxon>Opisthorchiata</taxon>
        <taxon>Opisthorchiidae</taxon>
        <taxon>Clonorchis</taxon>
    </lineage>
</organism>
<keyword evidence="2" id="KW-1133">Transmembrane helix</keyword>
<keyword evidence="2" id="KW-0472">Membrane</keyword>
<name>G7YP74_CLOSI</name>
<dbReference type="Proteomes" id="UP000008909">
    <property type="component" value="Unassembled WGS sequence"/>
</dbReference>
<sequence>MDKSFSRTERNMLEPVGSHTTQTDGISRTLTPNVPARPIVVMNGPIQQQIPESLKKTAKDRSFRTVLNNPLGHVLALRYTWTGILLVILIAKFALDLSQRFDLHCSISCTLFLPYVLNVLGPEIGGLREDWTLAKFTILLPSCDSFVGAFRSLVYAKLCDSFVVFHHDVHKRRFLDCQRNVFEPNAHVRKQLTRSLRCANRHTTVGFSLFVTEKSGHRNVFPRNKQPPVATLTYLGTSEIALECYVRGAIKLIYYNEPSCVLIFTVKRLLIIRHSLRNMVNCSVRNCAAFTDCIDCIDNVGKKLHSHGLPVRMQEPSAVLHSKSVDDHKLSTNENPTYLYLGASQLQFRLSVDNNELVNSIEDTIKFRKSRHKTFRKNRIKPFAADSGYNSLSEGIFSKLMLNCLSTWVTVQMSLWNTSDIHHSPLSHGNYITWSLIDWPLKTHMKDSHNYEFYCFQGKYTQLVYSEQTNLPPECPSMDDVTIPTAAVVEEATRDILILPRALERSTGAYHVTLNHFTFTSDVLATTNVVAAGSREI</sequence>
<evidence type="ECO:0000256" key="1">
    <source>
        <dbReference type="SAM" id="MobiDB-lite"/>
    </source>
</evidence>
<evidence type="ECO:0000256" key="2">
    <source>
        <dbReference type="SAM" id="Phobius"/>
    </source>
</evidence>
<dbReference type="AlphaFoldDB" id="G7YP74"/>
<feature type="region of interest" description="Disordered" evidence="1">
    <location>
        <begin position="1"/>
        <end position="30"/>
    </location>
</feature>
<keyword evidence="2" id="KW-0812">Transmembrane</keyword>
<feature type="compositionally biased region" description="Basic and acidic residues" evidence="1">
    <location>
        <begin position="1"/>
        <end position="12"/>
    </location>
</feature>
<feature type="compositionally biased region" description="Polar residues" evidence="1">
    <location>
        <begin position="18"/>
        <end position="30"/>
    </location>
</feature>
<accession>G7YP74</accession>
<dbReference type="EMBL" id="DF143920">
    <property type="protein sequence ID" value="GAA54755.1"/>
    <property type="molecule type" value="Genomic_DNA"/>
</dbReference>